<dbReference type="SUPFAM" id="SSF53474">
    <property type="entry name" value="alpha/beta-Hydrolases"/>
    <property type="match status" value="1"/>
</dbReference>
<reference evidence="4 5" key="1">
    <citation type="submission" date="2021-06" db="EMBL/GenBank/DDBJ databases">
        <title>Caerostris extrusa draft genome.</title>
        <authorList>
            <person name="Kono N."/>
            <person name="Arakawa K."/>
        </authorList>
    </citation>
    <scope>NUCLEOTIDE SEQUENCE [LARGE SCALE GENOMIC DNA]</scope>
</reference>
<feature type="non-terminal residue" evidence="4">
    <location>
        <position position="131"/>
    </location>
</feature>
<evidence type="ECO:0000313" key="4">
    <source>
        <dbReference type="EMBL" id="GIX75105.1"/>
    </source>
</evidence>
<protein>
    <submittedName>
        <fullName evidence="4">Esterase FE4</fullName>
    </submittedName>
</protein>
<evidence type="ECO:0000259" key="3">
    <source>
        <dbReference type="Pfam" id="PF00135"/>
    </source>
</evidence>
<sequence length="131" mass="14360">MKGAEDCLFINVFTPSLPTSGSFSQVTYPVMIFIHGGNFEEGSASIYGPEAYGQRNHFGHLQLQDRGFWLLSSGDKTCPGSMGLKGPGLRHQVGEENMRPFRRGTPTPSLCSDRSGRRASSMHILSPQKVK</sequence>
<dbReference type="Pfam" id="PF00135">
    <property type="entry name" value="COesterase"/>
    <property type="match status" value="1"/>
</dbReference>
<dbReference type="AlphaFoldDB" id="A0AAV4MT55"/>
<keyword evidence="1" id="KW-0325">Glycoprotein</keyword>
<dbReference type="InterPro" id="IPR002018">
    <property type="entry name" value="CarbesteraseB"/>
</dbReference>
<organism evidence="4 5">
    <name type="scientific">Caerostris extrusa</name>
    <name type="common">Bark spider</name>
    <name type="synonym">Caerostris bankana</name>
    <dbReference type="NCBI Taxonomy" id="172846"/>
    <lineage>
        <taxon>Eukaryota</taxon>
        <taxon>Metazoa</taxon>
        <taxon>Ecdysozoa</taxon>
        <taxon>Arthropoda</taxon>
        <taxon>Chelicerata</taxon>
        <taxon>Arachnida</taxon>
        <taxon>Araneae</taxon>
        <taxon>Araneomorphae</taxon>
        <taxon>Entelegynae</taxon>
        <taxon>Araneoidea</taxon>
        <taxon>Araneidae</taxon>
        <taxon>Caerostris</taxon>
    </lineage>
</organism>
<name>A0AAV4MT55_CAEEX</name>
<keyword evidence="5" id="KW-1185">Reference proteome</keyword>
<accession>A0AAV4MT55</accession>
<dbReference type="Proteomes" id="UP001054945">
    <property type="component" value="Unassembled WGS sequence"/>
</dbReference>
<proteinExistence type="predicted"/>
<dbReference type="InterPro" id="IPR050309">
    <property type="entry name" value="Type-B_Carboxylest/Lipase"/>
</dbReference>
<feature type="region of interest" description="Disordered" evidence="2">
    <location>
        <begin position="82"/>
        <end position="131"/>
    </location>
</feature>
<evidence type="ECO:0000256" key="2">
    <source>
        <dbReference type="SAM" id="MobiDB-lite"/>
    </source>
</evidence>
<dbReference type="Gene3D" id="3.40.50.1820">
    <property type="entry name" value="alpha/beta hydrolase"/>
    <property type="match status" value="1"/>
</dbReference>
<dbReference type="PANTHER" id="PTHR11559">
    <property type="entry name" value="CARBOXYLESTERASE"/>
    <property type="match status" value="1"/>
</dbReference>
<dbReference type="InterPro" id="IPR019819">
    <property type="entry name" value="Carboxylesterase_B_CS"/>
</dbReference>
<dbReference type="InterPro" id="IPR029058">
    <property type="entry name" value="AB_hydrolase_fold"/>
</dbReference>
<evidence type="ECO:0000313" key="5">
    <source>
        <dbReference type="Proteomes" id="UP001054945"/>
    </source>
</evidence>
<comment type="caution">
    <text evidence="4">The sequence shown here is derived from an EMBL/GenBank/DDBJ whole genome shotgun (WGS) entry which is preliminary data.</text>
</comment>
<dbReference type="EMBL" id="BPLR01002560">
    <property type="protein sequence ID" value="GIX75105.1"/>
    <property type="molecule type" value="Genomic_DNA"/>
</dbReference>
<gene>
    <name evidence="4" type="primary">ESTF</name>
    <name evidence="4" type="ORF">CEXT_25081</name>
</gene>
<evidence type="ECO:0000256" key="1">
    <source>
        <dbReference type="ARBA" id="ARBA00023180"/>
    </source>
</evidence>
<feature type="domain" description="Carboxylesterase type B" evidence="3">
    <location>
        <begin position="3"/>
        <end position="51"/>
    </location>
</feature>
<dbReference type="PROSITE" id="PS00941">
    <property type="entry name" value="CARBOXYLESTERASE_B_2"/>
    <property type="match status" value="1"/>
</dbReference>